<dbReference type="SUPFAM" id="SSF56935">
    <property type="entry name" value="Porins"/>
    <property type="match status" value="1"/>
</dbReference>
<sequence length="365" mass="41311">MSFHSRLLLLLASISCSGTALAQDAKQTEPYAKLGGSVRFNYGWLDYGPTRRLDLELLRVDLNAGAGPVFVSIQHRWYDGFHAVHHAFLGWNIDEKTVVKAGVQQVPFGLLPTASNSFWFGSGYYLGIEDDYDPGVVLTRTDGKNTWHLGWFLGDEYGDGARYDRYSFDVAQTDASPYSERHRVNLRYERRYSVIEGTLLLGVSAFSGNVLNVDNRRRHRYGSAALHAQWSRGSWTSQLQWVRYRYDVPGDRIAMSAFMFPFEIAAEADVPTANIAYSFGKHGWLDDVTCYNNFSKTVPYHHRPGVRASTLNVTGCSVKKGKMLTYLDWIAGKNMWFAGGDGIAIDDGDRSRWHSRFNLNIGFYF</sequence>
<proteinExistence type="predicted"/>
<dbReference type="AlphaFoldDB" id="A0AB73H4U3"/>
<organism evidence="2">
    <name type="scientific">Xanthomonas arboricola</name>
    <dbReference type="NCBI Taxonomy" id="56448"/>
    <lineage>
        <taxon>Bacteria</taxon>
        <taxon>Pseudomonadati</taxon>
        <taxon>Pseudomonadota</taxon>
        <taxon>Gammaproteobacteria</taxon>
        <taxon>Lysobacterales</taxon>
        <taxon>Lysobacteraceae</taxon>
        <taxon>Xanthomonas</taxon>
    </lineage>
</organism>
<accession>A0AB73H4U3</accession>
<feature type="signal peptide" evidence="1">
    <location>
        <begin position="1"/>
        <end position="22"/>
    </location>
</feature>
<gene>
    <name evidence="2" type="ORF">FHR65_004553</name>
</gene>
<dbReference type="EMBL" id="JACIIQ010000052">
    <property type="protein sequence ID" value="MBB5672943.1"/>
    <property type="molecule type" value="Genomic_DNA"/>
</dbReference>
<evidence type="ECO:0000256" key="1">
    <source>
        <dbReference type="SAM" id="SignalP"/>
    </source>
</evidence>
<name>A0AB73H4U3_9XANT</name>
<dbReference type="Proteomes" id="UP000528595">
    <property type="component" value="Unassembled WGS sequence"/>
</dbReference>
<comment type="caution">
    <text evidence="2">The sequence shown here is derived from an EMBL/GenBank/DDBJ whole genome shotgun (WGS) entry which is preliminary data.</text>
</comment>
<dbReference type="RefSeq" id="WP_184579236.1">
    <property type="nucleotide sequence ID" value="NZ_JACIIQ010000052.1"/>
</dbReference>
<reference evidence="2" key="1">
    <citation type="submission" date="2020-08" db="EMBL/GenBank/DDBJ databases">
        <title>Studying the diversity of plant-associated saprophytic bacteria and their role in host health and plant-pathogen interactions.</title>
        <authorList>
            <person name="Potnis N."/>
        </authorList>
    </citation>
    <scope>NUCLEOTIDE SEQUENCE</scope>
    <source>
        <strain evidence="2">F21</strain>
    </source>
</reference>
<keyword evidence="1" id="KW-0732">Signal</keyword>
<protein>
    <submittedName>
        <fullName evidence="2">Uncharacterized protein</fullName>
    </submittedName>
</protein>
<feature type="chain" id="PRO_5044503381" evidence="1">
    <location>
        <begin position="23"/>
        <end position="365"/>
    </location>
</feature>
<evidence type="ECO:0000313" key="2">
    <source>
        <dbReference type="EMBL" id="MBB5672943.1"/>
    </source>
</evidence>